<dbReference type="InterPro" id="IPR003615">
    <property type="entry name" value="HNH_nuc"/>
</dbReference>
<dbReference type="EMBL" id="NOIF01000269">
    <property type="protein sequence ID" value="OZS41606.1"/>
    <property type="molecule type" value="Genomic_DNA"/>
</dbReference>
<accession>A0ABX4FRT1</accession>
<gene>
    <name evidence="2" type="ORF">ASV53_22825</name>
</gene>
<protein>
    <submittedName>
        <fullName evidence="2">HNH endonuclease</fullName>
    </submittedName>
</protein>
<name>A0ABX4FRT1_9GAMM</name>
<proteinExistence type="predicted"/>
<keyword evidence="2" id="KW-0255">Endonuclease</keyword>
<organism evidence="2 3">
    <name type="scientific">Photobacterium sanguinicancri</name>
    <dbReference type="NCBI Taxonomy" id="875932"/>
    <lineage>
        <taxon>Bacteria</taxon>
        <taxon>Pseudomonadati</taxon>
        <taxon>Pseudomonadota</taxon>
        <taxon>Gammaproteobacteria</taxon>
        <taxon>Vibrionales</taxon>
        <taxon>Vibrionaceae</taxon>
        <taxon>Photobacterium</taxon>
    </lineage>
</organism>
<sequence>MEQFSKKLSVEDFLEVTGYPIFDRIKQLVDCLEVKYIRCWSTDAVTTAEIHISHPVAKHITIGTGKHYSGRTRVAISLKETSLFEKLYGKLPRESSSTYVKYNDEGFEMLQHIAGNWEKVLSQGDEDLINTISVVTGSKDYTEYEKSALTKQRIGHSTYAKKVKACAGNRCLINSNISRNLIASHIKPWADSENHEKVDIANGLCLSPNYDGLFEDGIISFNDDGNIIINGLSRCEMKAYGLTGKEIITVNKPQIKYLSWHRKHRLKS</sequence>
<reference evidence="2 3" key="1">
    <citation type="journal article" date="2016" name="Antonie Van Leeuwenhoek">
        <title>Photobacterium sanguinicancri sp. nov. isolated from marine animals.</title>
        <authorList>
            <person name="Gomez-Gil B."/>
            <person name="Roque A."/>
            <person name="Rotllant G."/>
            <person name="Romalde J.L."/>
            <person name="Doce A."/>
            <person name="Eggermont M."/>
            <person name="Defoirdt T."/>
        </authorList>
    </citation>
    <scope>NUCLEOTIDE SEQUENCE [LARGE SCALE GENOMIC DNA]</scope>
    <source>
        <strain evidence="2 3">CAIM 1827</strain>
    </source>
</reference>
<keyword evidence="3" id="KW-1185">Reference proteome</keyword>
<dbReference type="RefSeq" id="WP_094958820.1">
    <property type="nucleotide sequence ID" value="NZ_NOIF01000269.1"/>
</dbReference>
<feature type="domain" description="HNH nuclease" evidence="1">
    <location>
        <begin position="176"/>
        <end position="222"/>
    </location>
</feature>
<evidence type="ECO:0000313" key="2">
    <source>
        <dbReference type="EMBL" id="OZS41606.1"/>
    </source>
</evidence>
<evidence type="ECO:0000259" key="1">
    <source>
        <dbReference type="Pfam" id="PF13391"/>
    </source>
</evidence>
<dbReference type="Pfam" id="PF13391">
    <property type="entry name" value="HNH_2"/>
    <property type="match status" value="1"/>
</dbReference>
<dbReference type="Proteomes" id="UP000215999">
    <property type="component" value="Unassembled WGS sequence"/>
</dbReference>
<keyword evidence="2" id="KW-0540">Nuclease</keyword>
<comment type="caution">
    <text evidence="2">The sequence shown here is derived from an EMBL/GenBank/DDBJ whole genome shotgun (WGS) entry which is preliminary data.</text>
</comment>
<evidence type="ECO:0000313" key="3">
    <source>
        <dbReference type="Proteomes" id="UP000215999"/>
    </source>
</evidence>
<keyword evidence="2" id="KW-0378">Hydrolase</keyword>
<dbReference type="GO" id="GO:0004519">
    <property type="term" value="F:endonuclease activity"/>
    <property type="evidence" value="ECO:0007669"/>
    <property type="project" value="UniProtKB-KW"/>
</dbReference>